<dbReference type="InterPro" id="IPR037107">
    <property type="entry name" value="Put_OMP_sf"/>
</dbReference>
<dbReference type="Gene3D" id="2.40.128.140">
    <property type="entry name" value="Outer membrane protein"/>
    <property type="match status" value="1"/>
</dbReference>
<sequence length="319" mass="35289">MEYSAKSFLSLVVVLLSALGSLPVGAAGTAKGQLQIEVANDAPFQTDRDYTGGLHLAWRPANSPFTLHLGQDIYTPEDLTTTTPVDGEHPYGGWTYLGVNYLYQISSNWRADVTLDIGSTGPRSGARVMQEWIHRATGSTFPKGWQSQVHNEWGFMPELKLDYKLPLSAFQKGGLVYRVVPYLRWRSGNIIRDHGVGVRLMLGSQLPAFSNVATQPDGDFYWFFRVGLEYTAVARNILLEGNSKVRNGVKQYSYGVIPEKALAVANLGVFWGFDSYEAGVKIQYNSKAYASQGHMNSSFLIGGTPSGNFVMSVIFKKFF</sequence>
<dbReference type="EMBL" id="CP098023">
    <property type="protein sequence ID" value="WKD51349.1"/>
    <property type="molecule type" value="Genomic_DNA"/>
</dbReference>
<keyword evidence="3" id="KW-1185">Reference proteome</keyword>
<dbReference type="Proteomes" id="UP001321520">
    <property type="component" value="Chromosome"/>
</dbReference>
<accession>A0ABY9EHL4</accession>
<organism evidence="2 3">
    <name type="scientific">Microbulbifer spongiae</name>
    <dbReference type="NCBI Taxonomy" id="2944933"/>
    <lineage>
        <taxon>Bacteria</taxon>
        <taxon>Pseudomonadati</taxon>
        <taxon>Pseudomonadota</taxon>
        <taxon>Gammaproteobacteria</taxon>
        <taxon>Cellvibrionales</taxon>
        <taxon>Microbulbiferaceae</taxon>
        <taxon>Microbulbifer</taxon>
    </lineage>
</organism>
<dbReference type="RefSeq" id="WP_301418542.1">
    <property type="nucleotide sequence ID" value="NZ_CP098023.1"/>
</dbReference>
<proteinExistence type="predicted"/>
<name>A0ABY9EHL4_9GAMM</name>
<protein>
    <submittedName>
        <fullName evidence="2">Lipid A deacylase LpxR family protein</fullName>
    </submittedName>
</protein>
<reference evidence="2 3" key="1">
    <citation type="submission" date="2022-05" db="EMBL/GenBank/DDBJ databases">
        <title>Microbulbifer sp. nov., isolated from sponge.</title>
        <authorList>
            <person name="Gao L."/>
        </authorList>
    </citation>
    <scope>NUCLEOTIDE SEQUENCE [LARGE SCALE GENOMIC DNA]</scope>
    <source>
        <strain evidence="2 3">MI-G</strain>
    </source>
</reference>
<gene>
    <name evidence="2" type="ORF">M8T91_08000</name>
</gene>
<dbReference type="InterPro" id="IPR018707">
    <property type="entry name" value="LpxR"/>
</dbReference>
<feature type="signal peptide" evidence="1">
    <location>
        <begin position="1"/>
        <end position="26"/>
    </location>
</feature>
<keyword evidence="1" id="KW-0732">Signal</keyword>
<dbReference type="Pfam" id="PF09982">
    <property type="entry name" value="LpxR"/>
    <property type="match status" value="1"/>
</dbReference>
<evidence type="ECO:0000313" key="3">
    <source>
        <dbReference type="Proteomes" id="UP001321520"/>
    </source>
</evidence>
<evidence type="ECO:0000256" key="1">
    <source>
        <dbReference type="SAM" id="SignalP"/>
    </source>
</evidence>
<feature type="chain" id="PRO_5046408922" evidence="1">
    <location>
        <begin position="27"/>
        <end position="319"/>
    </location>
</feature>
<evidence type="ECO:0000313" key="2">
    <source>
        <dbReference type="EMBL" id="WKD51349.1"/>
    </source>
</evidence>